<feature type="compositionally biased region" description="Basic and acidic residues" evidence="15">
    <location>
        <begin position="221"/>
        <end position="233"/>
    </location>
</feature>
<protein>
    <recommendedName>
        <fullName evidence="3">Thioredoxin peroxidase</fullName>
        <ecNumber evidence="2">1.11.1.24</ecNumber>
    </recommendedName>
    <alternativeName>
        <fullName evidence="9">Peroxiredoxin</fullName>
    </alternativeName>
    <alternativeName>
        <fullName evidence="11">Thioredoxin-dependent peroxide reductase</fullName>
    </alternativeName>
    <alternativeName>
        <fullName evidence="12">Thioredoxin-dependent peroxiredoxin</fullName>
    </alternativeName>
</protein>
<evidence type="ECO:0000256" key="6">
    <source>
        <dbReference type="ARBA" id="ARBA00023002"/>
    </source>
</evidence>
<keyword evidence="6 13" id="KW-0560">Oxidoreductase</keyword>
<accession>A0A814PWU0</accession>
<evidence type="ECO:0000256" key="3">
    <source>
        <dbReference type="ARBA" id="ARBA00018824"/>
    </source>
</evidence>
<evidence type="ECO:0000256" key="15">
    <source>
        <dbReference type="SAM" id="MobiDB-lite"/>
    </source>
</evidence>
<evidence type="ECO:0000256" key="12">
    <source>
        <dbReference type="ARBA" id="ARBA00079296"/>
    </source>
</evidence>
<dbReference type="SUPFAM" id="SSF52833">
    <property type="entry name" value="Thioredoxin-like"/>
    <property type="match status" value="1"/>
</dbReference>
<dbReference type="GO" id="GO:0006979">
    <property type="term" value="P:response to oxidative stress"/>
    <property type="evidence" value="ECO:0007669"/>
    <property type="project" value="TreeGrafter"/>
</dbReference>
<gene>
    <name evidence="17" type="ORF">XAT740_LOCUS18916</name>
</gene>
<keyword evidence="18" id="KW-1185">Reference proteome</keyword>
<feature type="active site" description="Cysteine sulfenic acid (-SOH) intermediate; for peroxidase activity" evidence="14">
    <location>
        <position position="83"/>
    </location>
</feature>
<comment type="similarity">
    <text evidence="1">Belongs to the peroxiredoxin family. AhpC/Prx1 subfamily.</text>
</comment>
<dbReference type="AlphaFoldDB" id="A0A814PWU0"/>
<evidence type="ECO:0000256" key="8">
    <source>
        <dbReference type="ARBA" id="ARBA00023284"/>
    </source>
</evidence>
<feature type="region of interest" description="Disordered" evidence="15">
    <location>
        <begin position="209"/>
        <end position="233"/>
    </location>
</feature>
<evidence type="ECO:0000256" key="10">
    <source>
        <dbReference type="ARBA" id="ARBA00049091"/>
    </source>
</evidence>
<evidence type="ECO:0000256" key="4">
    <source>
        <dbReference type="ARBA" id="ARBA00022559"/>
    </source>
</evidence>
<dbReference type="GO" id="GO:0045454">
    <property type="term" value="P:cell redox homeostasis"/>
    <property type="evidence" value="ECO:0007669"/>
    <property type="project" value="TreeGrafter"/>
</dbReference>
<dbReference type="InterPro" id="IPR019479">
    <property type="entry name" value="Peroxiredoxin_C"/>
</dbReference>
<evidence type="ECO:0000259" key="16">
    <source>
        <dbReference type="PROSITE" id="PS51352"/>
    </source>
</evidence>
<dbReference type="EC" id="1.11.1.24" evidence="2"/>
<evidence type="ECO:0000256" key="14">
    <source>
        <dbReference type="PIRSR" id="PIRSR000239-1"/>
    </source>
</evidence>
<feature type="domain" description="Thioredoxin" evidence="16">
    <location>
        <begin position="38"/>
        <end position="197"/>
    </location>
</feature>
<dbReference type="InterPro" id="IPR024706">
    <property type="entry name" value="Peroxiredoxin_AhpC-typ"/>
</dbReference>
<dbReference type="InterPro" id="IPR013766">
    <property type="entry name" value="Thioredoxin_domain"/>
</dbReference>
<keyword evidence="7" id="KW-1015">Disulfide bond</keyword>
<dbReference type="EMBL" id="CAJNOR010001276">
    <property type="protein sequence ID" value="CAF1112084.1"/>
    <property type="molecule type" value="Genomic_DNA"/>
</dbReference>
<evidence type="ECO:0000313" key="18">
    <source>
        <dbReference type="Proteomes" id="UP000663828"/>
    </source>
</evidence>
<evidence type="ECO:0000256" key="9">
    <source>
        <dbReference type="ARBA" id="ARBA00032077"/>
    </source>
</evidence>
<evidence type="ECO:0000256" key="7">
    <source>
        <dbReference type="ARBA" id="ARBA00023157"/>
    </source>
</evidence>
<dbReference type="GO" id="GO:0042744">
    <property type="term" value="P:hydrogen peroxide catabolic process"/>
    <property type="evidence" value="ECO:0007669"/>
    <property type="project" value="TreeGrafter"/>
</dbReference>
<dbReference type="Pfam" id="PF00578">
    <property type="entry name" value="AhpC-TSA"/>
    <property type="match status" value="1"/>
</dbReference>
<dbReference type="PROSITE" id="PS51352">
    <property type="entry name" value="THIOREDOXIN_2"/>
    <property type="match status" value="1"/>
</dbReference>
<dbReference type="Gene3D" id="3.40.30.10">
    <property type="entry name" value="Glutaredoxin"/>
    <property type="match status" value="1"/>
</dbReference>
<dbReference type="InterPro" id="IPR036249">
    <property type="entry name" value="Thioredoxin-like_sf"/>
</dbReference>
<organism evidence="17 18">
    <name type="scientific">Adineta ricciae</name>
    <name type="common">Rotifer</name>
    <dbReference type="NCBI Taxonomy" id="249248"/>
    <lineage>
        <taxon>Eukaryota</taxon>
        <taxon>Metazoa</taxon>
        <taxon>Spiralia</taxon>
        <taxon>Gnathifera</taxon>
        <taxon>Rotifera</taxon>
        <taxon>Eurotatoria</taxon>
        <taxon>Bdelloidea</taxon>
        <taxon>Adinetida</taxon>
        <taxon>Adinetidae</taxon>
        <taxon>Adineta</taxon>
    </lineage>
</organism>
<dbReference type="InterPro" id="IPR000866">
    <property type="entry name" value="AhpC/TSA"/>
</dbReference>
<dbReference type="Pfam" id="PF10417">
    <property type="entry name" value="1-cysPrx_C"/>
    <property type="match status" value="1"/>
</dbReference>
<comment type="catalytic activity">
    <reaction evidence="10">
        <text>a hydroperoxide + [thioredoxin]-dithiol = an alcohol + [thioredoxin]-disulfide + H2O</text>
        <dbReference type="Rhea" id="RHEA:62620"/>
        <dbReference type="Rhea" id="RHEA-COMP:10698"/>
        <dbReference type="Rhea" id="RHEA-COMP:10700"/>
        <dbReference type="ChEBI" id="CHEBI:15377"/>
        <dbReference type="ChEBI" id="CHEBI:29950"/>
        <dbReference type="ChEBI" id="CHEBI:30879"/>
        <dbReference type="ChEBI" id="CHEBI:35924"/>
        <dbReference type="ChEBI" id="CHEBI:50058"/>
        <dbReference type="EC" id="1.11.1.24"/>
    </reaction>
</comment>
<evidence type="ECO:0000256" key="13">
    <source>
        <dbReference type="PIRNR" id="PIRNR000239"/>
    </source>
</evidence>
<reference evidence="17" key="1">
    <citation type="submission" date="2021-02" db="EMBL/GenBank/DDBJ databases">
        <authorList>
            <person name="Nowell W R."/>
        </authorList>
    </citation>
    <scope>NUCLEOTIDE SEQUENCE</scope>
</reference>
<comment type="function">
    <text evidence="13">Thiol-specific peroxidase that catalyzes the reduction of hydrogen peroxide and organic hydroperoxides to water and alcohols, respectively.</text>
</comment>
<dbReference type="FunFam" id="3.40.30.10:FF:000003">
    <property type="entry name" value="Peroxiredoxin 1"/>
    <property type="match status" value="1"/>
</dbReference>
<keyword evidence="5 13" id="KW-0049">Antioxidant</keyword>
<evidence type="ECO:0000256" key="5">
    <source>
        <dbReference type="ARBA" id="ARBA00022862"/>
    </source>
</evidence>
<dbReference type="GO" id="GO:0033554">
    <property type="term" value="P:cellular response to stress"/>
    <property type="evidence" value="ECO:0007669"/>
    <property type="project" value="TreeGrafter"/>
</dbReference>
<name>A0A814PWU0_ADIRI</name>
<evidence type="ECO:0000256" key="2">
    <source>
        <dbReference type="ARBA" id="ARBA00013017"/>
    </source>
</evidence>
<dbReference type="GO" id="GO:0008379">
    <property type="term" value="F:thioredoxin peroxidase activity"/>
    <property type="evidence" value="ECO:0007669"/>
    <property type="project" value="TreeGrafter"/>
</dbReference>
<dbReference type="Proteomes" id="UP000663828">
    <property type="component" value="Unassembled WGS sequence"/>
</dbReference>
<dbReference type="PIRSF" id="PIRSF000239">
    <property type="entry name" value="AHPC"/>
    <property type="match status" value="1"/>
</dbReference>
<keyword evidence="8 13" id="KW-0676">Redox-active center</keyword>
<dbReference type="CDD" id="cd03015">
    <property type="entry name" value="PRX_Typ2cys"/>
    <property type="match status" value="1"/>
</dbReference>
<sequence length="233" mass="26712">MYRQLFRHFTSLAIKTTTTTTNLLQSVPRRAHHCSPFPVIAKPAPEFKGQAVINGHFKDIQLSDYKGKYVILFFYPLDFTFVCPTELVAFNEKLEEFRQLDTVVIGCSTDSVYSHLAWINTPRKQGGLGELNYPLLSDFSKEISRRYGVLIDDNGGVALRGLFIIDREQNLRQITINDLPVGRSVDEVLRLIKAFQFVEKHGEVCPANWNEKTNPNTIKPDPVKSKEYFEKQK</sequence>
<evidence type="ECO:0000256" key="1">
    <source>
        <dbReference type="ARBA" id="ARBA00009796"/>
    </source>
</evidence>
<evidence type="ECO:0000313" key="17">
    <source>
        <dbReference type="EMBL" id="CAF1112084.1"/>
    </source>
</evidence>
<dbReference type="GO" id="GO:0005829">
    <property type="term" value="C:cytosol"/>
    <property type="evidence" value="ECO:0007669"/>
    <property type="project" value="TreeGrafter"/>
</dbReference>
<dbReference type="PANTHER" id="PTHR10681">
    <property type="entry name" value="THIOREDOXIN PEROXIDASE"/>
    <property type="match status" value="1"/>
</dbReference>
<evidence type="ECO:0000256" key="11">
    <source>
        <dbReference type="ARBA" id="ARBA00078288"/>
    </source>
</evidence>
<keyword evidence="4 13" id="KW-0575">Peroxidase</keyword>
<proteinExistence type="inferred from homology"/>
<dbReference type="PANTHER" id="PTHR10681:SF128">
    <property type="entry name" value="THIOREDOXIN-DEPENDENT PEROXIDE REDUCTASE, MITOCHONDRIAL"/>
    <property type="match status" value="1"/>
</dbReference>
<dbReference type="InterPro" id="IPR050217">
    <property type="entry name" value="Peroxiredoxin"/>
</dbReference>
<comment type="caution">
    <text evidence="17">The sequence shown here is derived from an EMBL/GenBank/DDBJ whole genome shotgun (WGS) entry which is preliminary data.</text>
</comment>